<dbReference type="PANTHER" id="PTHR43280:SF2">
    <property type="entry name" value="HTH-TYPE TRANSCRIPTIONAL REGULATOR EXSA"/>
    <property type="match status" value="1"/>
</dbReference>
<dbReference type="GO" id="GO:0043565">
    <property type="term" value="F:sequence-specific DNA binding"/>
    <property type="evidence" value="ECO:0007669"/>
    <property type="project" value="InterPro"/>
</dbReference>
<name>A0A9D1XFN9_9FIRM</name>
<feature type="domain" description="HTH araC/xylS-type" evidence="4">
    <location>
        <begin position="306"/>
        <end position="404"/>
    </location>
</feature>
<sequence>MLFSCSPKEAFPLLRRLLYDSFQVDAWIFSWPYQDLDRIDNSIRRTLWGEYFHTPVEFQDFWENFPSHNIIILKSSLGFCNIICLLSSESHPDFISIGPFREHEMTPSFLSRTARENHLSGKSFTLMQNFYRTMPMADPESLASFLSHFLGALLPDYDKVPPVHVSFSETVRKIISDHELLLSENANHAERYADRYRQTIDALVSGDLDTALHALRSWLSLSVLPEESHTGQFRRYLTVINELFASALLSCPIHPVYIREIAHEVQTQIDSTENYEILCGLPAKILRKYCLLVRNESYAGCSSLIRQVIDYIRIHLSEDLSLTGIAREFHRHPSSLSASFRKETGRTLTSFICQSRIQKAVYALNTSSLEIREIASSVGFHDLGYFSRVFRSQMGMSPSEYRKMFFHTQKQTETKHL</sequence>
<keyword evidence="2" id="KW-0238">DNA-binding</keyword>
<dbReference type="SUPFAM" id="SSF46689">
    <property type="entry name" value="Homeodomain-like"/>
    <property type="match status" value="2"/>
</dbReference>
<dbReference type="AlphaFoldDB" id="A0A9D1XFN9"/>
<dbReference type="SMART" id="SM00342">
    <property type="entry name" value="HTH_ARAC"/>
    <property type="match status" value="1"/>
</dbReference>
<organism evidence="5 6">
    <name type="scientific">Candidatus Fusicatenibacter merdavium</name>
    <dbReference type="NCBI Taxonomy" id="2838600"/>
    <lineage>
        <taxon>Bacteria</taxon>
        <taxon>Bacillati</taxon>
        <taxon>Bacillota</taxon>
        <taxon>Clostridia</taxon>
        <taxon>Lachnospirales</taxon>
        <taxon>Lachnospiraceae</taxon>
        <taxon>Fusicatenibacter</taxon>
    </lineage>
</organism>
<dbReference type="PROSITE" id="PS01124">
    <property type="entry name" value="HTH_ARAC_FAMILY_2"/>
    <property type="match status" value="1"/>
</dbReference>
<accession>A0A9D1XFN9</accession>
<dbReference type="PROSITE" id="PS00041">
    <property type="entry name" value="HTH_ARAC_FAMILY_1"/>
    <property type="match status" value="1"/>
</dbReference>
<evidence type="ECO:0000256" key="3">
    <source>
        <dbReference type="ARBA" id="ARBA00023163"/>
    </source>
</evidence>
<evidence type="ECO:0000256" key="2">
    <source>
        <dbReference type="ARBA" id="ARBA00023125"/>
    </source>
</evidence>
<dbReference type="InterPro" id="IPR018062">
    <property type="entry name" value="HTH_AraC-typ_CS"/>
</dbReference>
<evidence type="ECO:0000313" key="5">
    <source>
        <dbReference type="EMBL" id="HIX77150.1"/>
    </source>
</evidence>
<reference evidence="5" key="1">
    <citation type="journal article" date="2021" name="PeerJ">
        <title>Extensive microbial diversity within the chicken gut microbiome revealed by metagenomics and culture.</title>
        <authorList>
            <person name="Gilroy R."/>
            <person name="Ravi A."/>
            <person name="Getino M."/>
            <person name="Pursley I."/>
            <person name="Horton D.L."/>
            <person name="Alikhan N.F."/>
            <person name="Baker D."/>
            <person name="Gharbi K."/>
            <person name="Hall N."/>
            <person name="Watson M."/>
            <person name="Adriaenssens E.M."/>
            <person name="Foster-Nyarko E."/>
            <person name="Jarju S."/>
            <person name="Secka A."/>
            <person name="Antonio M."/>
            <person name="Oren A."/>
            <person name="Chaudhuri R.R."/>
            <person name="La Ragione R."/>
            <person name="Hildebrand F."/>
            <person name="Pallen M.J."/>
        </authorList>
    </citation>
    <scope>NUCLEOTIDE SEQUENCE</scope>
    <source>
        <strain evidence="5">CHK183-1962</strain>
    </source>
</reference>
<evidence type="ECO:0000256" key="1">
    <source>
        <dbReference type="ARBA" id="ARBA00023015"/>
    </source>
</evidence>
<dbReference type="InterPro" id="IPR009057">
    <property type="entry name" value="Homeodomain-like_sf"/>
</dbReference>
<dbReference type="PANTHER" id="PTHR43280">
    <property type="entry name" value="ARAC-FAMILY TRANSCRIPTIONAL REGULATOR"/>
    <property type="match status" value="1"/>
</dbReference>
<dbReference type="GO" id="GO:0003700">
    <property type="term" value="F:DNA-binding transcription factor activity"/>
    <property type="evidence" value="ECO:0007669"/>
    <property type="project" value="InterPro"/>
</dbReference>
<dbReference type="Proteomes" id="UP000886890">
    <property type="component" value="Unassembled WGS sequence"/>
</dbReference>
<evidence type="ECO:0000313" key="6">
    <source>
        <dbReference type="Proteomes" id="UP000886890"/>
    </source>
</evidence>
<dbReference type="Gene3D" id="1.10.10.60">
    <property type="entry name" value="Homeodomain-like"/>
    <property type="match status" value="2"/>
</dbReference>
<gene>
    <name evidence="5" type="ORF">H9734_06100</name>
</gene>
<dbReference type="InterPro" id="IPR018060">
    <property type="entry name" value="HTH_AraC"/>
</dbReference>
<protein>
    <submittedName>
        <fullName evidence="5">Helix-turn-helix domain-containing protein</fullName>
    </submittedName>
</protein>
<dbReference type="Pfam" id="PF12833">
    <property type="entry name" value="HTH_18"/>
    <property type="match status" value="1"/>
</dbReference>
<dbReference type="EMBL" id="DXEK01000100">
    <property type="protein sequence ID" value="HIX77150.1"/>
    <property type="molecule type" value="Genomic_DNA"/>
</dbReference>
<comment type="caution">
    <text evidence="5">The sequence shown here is derived from an EMBL/GenBank/DDBJ whole genome shotgun (WGS) entry which is preliminary data.</text>
</comment>
<reference evidence="5" key="2">
    <citation type="submission" date="2021-04" db="EMBL/GenBank/DDBJ databases">
        <authorList>
            <person name="Gilroy R."/>
        </authorList>
    </citation>
    <scope>NUCLEOTIDE SEQUENCE</scope>
    <source>
        <strain evidence="5">CHK183-1962</strain>
    </source>
</reference>
<dbReference type="InterPro" id="IPR020449">
    <property type="entry name" value="Tscrpt_reg_AraC-type_HTH"/>
</dbReference>
<proteinExistence type="predicted"/>
<evidence type="ECO:0000259" key="4">
    <source>
        <dbReference type="PROSITE" id="PS01124"/>
    </source>
</evidence>
<keyword evidence="3" id="KW-0804">Transcription</keyword>
<keyword evidence="1" id="KW-0805">Transcription regulation</keyword>
<dbReference type="PRINTS" id="PR00032">
    <property type="entry name" value="HTHARAC"/>
</dbReference>